<dbReference type="EMBL" id="BARS01048974">
    <property type="protein sequence ID" value="GAG28823.1"/>
    <property type="molecule type" value="Genomic_DNA"/>
</dbReference>
<organism evidence="1">
    <name type="scientific">marine sediment metagenome</name>
    <dbReference type="NCBI Taxonomy" id="412755"/>
    <lineage>
        <taxon>unclassified sequences</taxon>
        <taxon>metagenomes</taxon>
        <taxon>ecological metagenomes</taxon>
    </lineage>
</organism>
<dbReference type="AlphaFoldDB" id="X0WWJ7"/>
<evidence type="ECO:0000313" key="1">
    <source>
        <dbReference type="EMBL" id="GAG28823.1"/>
    </source>
</evidence>
<accession>X0WWJ7</accession>
<protein>
    <submittedName>
        <fullName evidence="1">Uncharacterized protein</fullName>
    </submittedName>
</protein>
<proteinExistence type="predicted"/>
<sequence length="67" mass="7410">MIEDFDDGRSRSFFCRAAALLSLTGLENSLDEATQQIKTDNIKPDDIKIKAKILKGLLNEASLKEGI</sequence>
<reference evidence="1" key="1">
    <citation type="journal article" date="2014" name="Front. Microbiol.">
        <title>High frequency of phylogenetically diverse reductive dehalogenase-homologous genes in deep subseafloor sedimentary metagenomes.</title>
        <authorList>
            <person name="Kawai M."/>
            <person name="Futagami T."/>
            <person name="Toyoda A."/>
            <person name="Takaki Y."/>
            <person name="Nishi S."/>
            <person name="Hori S."/>
            <person name="Arai W."/>
            <person name="Tsubouchi T."/>
            <person name="Morono Y."/>
            <person name="Uchiyama I."/>
            <person name="Ito T."/>
            <person name="Fujiyama A."/>
            <person name="Inagaki F."/>
            <person name="Takami H."/>
        </authorList>
    </citation>
    <scope>NUCLEOTIDE SEQUENCE</scope>
    <source>
        <strain evidence="1">Expedition CK06-06</strain>
    </source>
</reference>
<gene>
    <name evidence="1" type="ORF">S01H1_73306</name>
</gene>
<name>X0WWJ7_9ZZZZ</name>
<feature type="non-terminal residue" evidence="1">
    <location>
        <position position="67"/>
    </location>
</feature>
<comment type="caution">
    <text evidence="1">The sequence shown here is derived from an EMBL/GenBank/DDBJ whole genome shotgun (WGS) entry which is preliminary data.</text>
</comment>